<dbReference type="SUPFAM" id="SSF56219">
    <property type="entry name" value="DNase I-like"/>
    <property type="match status" value="1"/>
</dbReference>
<keyword evidence="2" id="KW-1185">Reference proteome</keyword>
<dbReference type="EMBL" id="KZ293503">
    <property type="protein sequence ID" value="PBK59490.1"/>
    <property type="molecule type" value="Genomic_DNA"/>
</dbReference>
<feature type="non-terminal residue" evidence="1">
    <location>
        <position position="82"/>
    </location>
</feature>
<dbReference type="Proteomes" id="UP000218334">
    <property type="component" value="Unassembled WGS sequence"/>
</dbReference>
<evidence type="ECO:0000313" key="1">
    <source>
        <dbReference type="EMBL" id="PBK59490.1"/>
    </source>
</evidence>
<dbReference type="InterPro" id="IPR036691">
    <property type="entry name" value="Endo/exonu/phosph_ase_sf"/>
</dbReference>
<protein>
    <submittedName>
        <fullName evidence="1">Uncharacterized protein</fullName>
    </submittedName>
</protein>
<gene>
    <name evidence="1" type="ORF">ARMSODRAFT_857744</name>
</gene>
<accession>A0A2H3AP99</accession>
<name>A0A2H3AP99_9AGAR</name>
<reference evidence="2" key="1">
    <citation type="journal article" date="2017" name="Nat. Ecol. Evol.">
        <title>Genome expansion and lineage-specific genetic innovations in the forest pathogenic fungi Armillaria.</title>
        <authorList>
            <person name="Sipos G."/>
            <person name="Prasanna A.N."/>
            <person name="Walter M.C."/>
            <person name="O'Connor E."/>
            <person name="Balint B."/>
            <person name="Krizsan K."/>
            <person name="Kiss B."/>
            <person name="Hess J."/>
            <person name="Varga T."/>
            <person name="Slot J."/>
            <person name="Riley R."/>
            <person name="Boka B."/>
            <person name="Rigling D."/>
            <person name="Barry K."/>
            <person name="Lee J."/>
            <person name="Mihaltcheva S."/>
            <person name="LaButti K."/>
            <person name="Lipzen A."/>
            <person name="Waldron R."/>
            <person name="Moloney N.M."/>
            <person name="Sperisen C."/>
            <person name="Kredics L."/>
            <person name="Vagvoelgyi C."/>
            <person name="Patrignani A."/>
            <person name="Fitzpatrick D."/>
            <person name="Nagy I."/>
            <person name="Doyle S."/>
            <person name="Anderson J.B."/>
            <person name="Grigoriev I.V."/>
            <person name="Gueldener U."/>
            <person name="Muensterkoetter M."/>
            <person name="Nagy L.G."/>
        </authorList>
    </citation>
    <scope>NUCLEOTIDE SEQUENCE [LARGE SCALE GENOMIC DNA]</scope>
    <source>
        <strain evidence="2">28-4</strain>
    </source>
</reference>
<proteinExistence type="predicted"/>
<dbReference type="Gene3D" id="3.60.10.10">
    <property type="entry name" value="Endonuclease/exonuclease/phosphatase"/>
    <property type="match status" value="1"/>
</dbReference>
<dbReference type="AlphaFoldDB" id="A0A2H3AP99"/>
<feature type="non-terminal residue" evidence="1">
    <location>
        <position position="1"/>
    </location>
</feature>
<dbReference type="STRING" id="1076256.A0A2H3AP99"/>
<evidence type="ECO:0000313" key="2">
    <source>
        <dbReference type="Proteomes" id="UP000218334"/>
    </source>
</evidence>
<organism evidence="1 2">
    <name type="scientific">Armillaria solidipes</name>
    <dbReference type="NCBI Taxonomy" id="1076256"/>
    <lineage>
        <taxon>Eukaryota</taxon>
        <taxon>Fungi</taxon>
        <taxon>Dikarya</taxon>
        <taxon>Basidiomycota</taxon>
        <taxon>Agaricomycotina</taxon>
        <taxon>Agaricomycetes</taxon>
        <taxon>Agaricomycetidae</taxon>
        <taxon>Agaricales</taxon>
        <taxon>Marasmiineae</taxon>
        <taxon>Physalacriaceae</taxon>
        <taxon>Armillaria</taxon>
    </lineage>
</organism>
<sequence length="82" mass="9220">DDDIIMIQEPYISKQGKSRATQGWITIYPTHHEQDPHLTRAITLVNRSLSTNAWSSIALDTQDVVAMSLRAPAETIIIVNVY</sequence>